<keyword evidence="9" id="KW-1185">Reference proteome</keyword>
<dbReference type="STRING" id="68895.RR42_s1162"/>
<evidence type="ECO:0000256" key="6">
    <source>
        <dbReference type="ARBA" id="ARBA00038001"/>
    </source>
</evidence>
<keyword evidence="8" id="KW-0223">Dioxygenase</keyword>
<keyword evidence="4" id="KW-0411">Iron-sulfur</keyword>
<evidence type="ECO:0000313" key="8">
    <source>
        <dbReference type="EMBL" id="AJG22751.1"/>
    </source>
</evidence>
<dbReference type="InterPro" id="IPR036922">
    <property type="entry name" value="Rieske_2Fe-2S_sf"/>
</dbReference>
<evidence type="ECO:0000259" key="7">
    <source>
        <dbReference type="PROSITE" id="PS51296"/>
    </source>
</evidence>
<dbReference type="Proteomes" id="UP000031843">
    <property type="component" value="Chromosome secondary"/>
</dbReference>
<dbReference type="InterPro" id="IPR017941">
    <property type="entry name" value="Rieske_2Fe-2S"/>
</dbReference>
<dbReference type="Gene3D" id="2.102.10.10">
    <property type="entry name" value="Rieske [2Fe-2S] iron-sulphur domain"/>
    <property type="match status" value="1"/>
</dbReference>
<dbReference type="RefSeq" id="WP_043354352.1">
    <property type="nucleotide sequence ID" value="NZ_CP010537.1"/>
</dbReference>
<dbReference type="PROSITE" id="PS51296">
    <property type="entry name" value="RIESKE"/>
    <property type="match status" value="1"/>
</dbReference>
<dbReference type="Pfam" id="PF00355">
    <property type="entry name" value="Rieske"/>
    <property type="match status" value="1"/>
</dbReference>
<keyword evidence="3" id="KW-0408">Iron</keyword>
<evidence type="ECO:0000256" key="1">
    <source>
        <dbReference type="ARBA" id="ARBA00022714"/>
    </source>
</evidence>
<dbReference type="PANTHER" id="PTHR21496:SF0">
    <property type="entry name" value="RIESKE DOMAIN-CONTAINING PROTEIN"/>
    <property type="match status" value="1"/>
</dbReference>
<keyword evidence="2" id="KW-0479">Metal-binding</keyword>
<evidence type="ECO:0000256" key="2">
    <source>
        <dbReference type="ARBA" id="ARBA00022723"/>
    </source>
</evidence>
<dbReference type="PANTHER" id="PTHR21496">
    <property type="entry name" value="FERREDOXIN-RELATED"/>
    <property type="match status" value="1"/>
</dbReference>
<keyword evidence="1" id="KW-0001">2Fe-2S</keyword>
<evidence type="ECO:0000256" key="4">
    <source>
        <dbReference type="ARBA" id="ARBA00023014"/>
    </source>
</evidence>
<proteinExistence type="inferred from homology"/>
<dbReference type="GO" id="GO:0051537">
    <property type="term" value="F:2 iron, 2 sulfur cluster binding"/>
    <property type="evidence" value="ECO:0007669"/>
    <property type="project" value="UniProtKB-KW"/>
</dbReference>
<organism evidence="8 9">
    <name type="scientific">Cupriavidus basilensis</name>
    <dbReference type="NCBI Taxonomy" id="68895"/>
    <lineage>
        <taxon>Bacteria</taxon>
        <taxon>Pseudomonadati</taxon>
        <taxon>Pseudomonadota</taxon>
        <taxon>Betaproteobacteria</taxon>
        <taxon>Burkholderiales</taxon>
        <taxon>Burkholderiaceae</taxon>
        <taxon>Cupriavidus</taxon>
    </lineage>
</organism>
<evidence type="ECO:0000256" key="5">
    <source>
        <dbReference type="ARBA" id="ARBA00034078"/>
    </source>
</evidence>
<dbReference type="GO" id="GO:0046872">
    <property type="term" value="F:metal ion binding"/>
    <property type="evidence" value="ECO:0007669"/>
    <property type="project" value="UniProtKB-KW"/>
</dbReference>
<evidence type="ECO:0000256" key="3">
    <source>
        <dbReference type="ARBA" id="ARBA00023004"/>
    </source>
</evidence>
<dbReference type="AlphaFoldDB" id="A0A0C4YQ71"/>
<dbReference type="SUPFAM" id="SSF50022">
    <property type="entry name" value="ISP domain"/>
    <property type="match status" value="1"/>
</dbReference>
<keyword evidence="8" id="KW-0560">Oxidoreductase</keyword>
<dbReference type="OrthoDB" id="9800167at2"/>
<gene>
    <name evidence="8" type="ORF">RR42_s1162</name>
</gene>
<accession>A0A0C4YQ71</accession>
<dbReference type="GO" id="GO:0051213">
    <property type="term" value="F:dioxygenase activity"/>
    <property type="evidence" value="ECO:0007669"/>
    <property type="project" value="UniProtKB-KW"/>
</dbReference>
<dbReference type="KEGG" id="cbw:RR42_s1162"/>
<protein>
    <submittedName>
        <fullName evidence="8">Ferredoxin subunits of nitrite reductase and ring-hydroxylating dioxygenase</fullName>
    </submittedName>
</protein>
<reference evidence="8 9" key="1">
    <citation type="journal article" date="2015" name="Genome Announc.">
        <title>Complete Genome Sequence of Cupriavidus basilensis 4G11, Isolated from the Oak Ridge Field Research Center Site.</title>
        <authorList>
            <person name="Ray J."/>
            <person name="Waters R.J."/>
            <person name="Skerker J.M."/>
            <person name="Kuehl J.V."/>
            <person name="Price M.N."/>
            <person name="Huang J."/>
            <person name="Chakraborty R."/>
            <person name="Arkin A.P."/>
            <person name="Deutschbauer A."/>
        </authorList>
    </citation>
    <scope>NUCLEOTIDE SEQUENCE [LARGE SCALE GENOMIC DNA]</scope>
    <source>
        <strain evidence="8">4G11</strain>
    </source>
</reference>
<sequence length="105" mass="11559">MAWTKIATTGQLQDDEVMPLTLGEAQLALYRSEGEYFVTDNVCTHQYALLSDGYLEDGCIECPLHQARFDIRTGQAMCAPATQGIKVYPVKIVDSDVLVDVMVTA</sequence>
<evidence type="ECO:0000313" key="9">
    <source>
        <dbReference type="Proteomes" id="UP000031843"/>
    </source>
</evidence>
<feature type="domain" description="Rieske" evidence="7">
    <location>
        <begin position="4"/>
        <end position="99"/>
    </location>
</feature>
<name>A0A0C4YQ71_9BURK</name>
<comment type="cofactor">
    <cofactor evidence="5">
        <name>[2Fe-2S] cluster</name>
        <dbReference type="ChEBI" id="CHEBI:190135"/>
    </cofactor>
</comment>
<dbReference type="CDD" id="cd03528">
    <property type="entry name" value="Rieske_RO_ferredoxin"/>
    <property type="match status" value="1"/>
</dbReference>
<comment type="similarity">
    <text evidence="6">Belongs to the bacterial ring-hydroxylating dioxygenase ferredoxin component family.</text>
</comment>
<dbReference type="EMBL" id="CP010537">
    <property type="protein sequence ID" value="AJG22751.1"/>
    <property type="molecule type" value="Genomic_DNA"/>
</dbReference>